<accession>A0A940X0K0</accession>
<gene>
    <name evidence="2" type="ORF">J7W16_17220</name>
</gene>
<reference evidence="2" key="1">
    <citation type="submission" date="2021-03" db="EMBL/GenBank/DDBJ databases">
        <title>Bacillus suaedae sp. nov., isolated from Suaeda aralocaspica.</title>
        <authorList>
            <person name="Lei R.F.R."/>
        </authorList>
    </citation>
    <scope>NUCLEOTIDE SEQUENCE</scope>
    <source>
        <strain evidence="2">YZJH907-2</strain>
    </source>
</reference>
<keyword evidence="1" id="KW-0812">Transmembrane</keyword>
<comment type="caution">
    <text evidence="2">The sequence shown here is derived from an EMBL/GenBank/DDBJ whole genome shotgun (WGS) entry which is preliminary data.</text>
</comment>
<feature type="transmembrane region" description="Helical" evidence="1">
    <location>
        <begin position="143"/>
        <end position="169"/>
    </location>
</feature>
<keyword evidence="1" id="KW-0472">Membrane</keyword>
<name>A0A940X0K0_9BACI</name>
<dbReference type="Proteomes" id="UP000678228">
    <property type="component" value="Unassembled WGS sequence"/>
</dbReference>
<dbReference type="InterPro" id="IPR006938">
    <property type="entry name" value="DUF624"/>
</dbReference>
<dbReference type="AlphaFoldDB" id="A0A940X0K0"/>
<evidence type="ECO:0000256" key="1">
    <source>
        <dbReference type="SAM" id="Phobius"/>
    </source>
</evidence>
<evidence type="ECO:0000313" key="3">
    <source>
        <dbReference type="Proteomes" id="UP000678228"/>
    </source>
</evidence>
<keyword evidence="3" id="KW-1185">Reference proteome</keyword>
<sequence length="216" mass="24959">MEMTGLMGSFYRVSVFISRLAYINLLWIFFSLVGLVVIGVMPATVAMFTVMRKWLDTEDVPIFKTFLQTYKSEFIKSNLYGLFFIFVGYILYVNFILAADQVIWMMVVRYCLLVVSILFITTLLLFFPIYVRLELQGTQYIKTALLLGVAYPQYTCMIVIGIVGIQYMMMTLPGLTLFFAASLVSYFITRVVNIIFKVVERKKEHMLNEATEITSM</sequence>
<feature type="transmembrane region" description="Helical" evidence="1">
    <location>
        <begin position="79"/>
        <end position="97"/>
    </location>
</feature>
<feature type="transmembrane region" description="Helical" evidence="1">
    <location>
        <begin position="20"/>
        <end position="45"/>
    </location>
</feature>
<feature type="transmembrane region" description="Helical" evidence="1">
    <location>
        <begin position="175"/>
        <end position="196"/>
    </location>
</feature>
<organism evidence="2 3">
    <name type="scientific">Halalkalibacter suaedae</name>
    <dbReference type="NCBI Taxonomy" id="2822140"/>
    <lineage>
        <taxon>Bacteria</taxon>
        <taxon>Bacillati</taxon>
        <taxon>Bacillota</taxon>
        <taxon>Bacilli</taxon>
        <taxon>Bacillales</taxon>
        <taxon>Bacillaceae</taxon>
        <taxon>Halalkalibacter</taxon>
    </lineage>
</organism>
<evidence type="ECO:0000313" key="2">
    <source>
        <dbReference type="EMBL" id="MBP3952866.1"/>
    </source>
</evidence>
<proteinExistence type="predicted"/>
<feature type="transmembrane region" description="Helical" evidence="1">
    <location>
        <begin position="103"/>
        <end position="131"/>
    </location>
</feature>
<dbReference type="EMBL" id="JAGKSQ010000008">
    <property type="protein sequence ID" value="MBP3952866.1"/>
    <property type="molecule type" value="Genomic_DNA"/>
</dbReference>
<dbReference type="RefSeq" id="WP_210598720.1">
    <property type="nucleotide sequence ID" value="NZ_JAGKSQ010000008.1"/>
</dbReference>
<protein>
    <submittedName>
        <fullName evidence="2">YesL family protein</fullName>
    </submittedName>
</protein>
<keyword evidence="1" id="KW-1133">Transmembrane helix</keyword>
<dbReference type="Pfam" id="PF04854">
    <property type="entry name" value="DUF624"/>
    <property type="match status" value="1"/>
</dbReference>